<name>A0ABV6CXQ9_9SPHN</name>
<dbReference type="RefSeq" id="WP_379487788.1">
    <property type="nucleotide sequence ID" value="NZ_JBHLWK010000014.1"/>
</dbReference>
<evidence type="ECO:0000313" key="2">
    <source>
        <dbReference type="Proteomes" id="UP001589798"/>
    </source>
</evidence>
<comment type="caution">
    <text evidence="1">The sequence shown here is derived from an EMBL/GenBank/DDBJ whole genome shotgun (WGS) entry which is preliminary data.</text>
</comment>
<reference evidence="1 2" key="1">
    <citation type="submission" date="2024-09" db="EMBL/GenBank/DDBJ databases">
        <authorList>
            <person name="Sun Q."/>
            <person name="Mori K."/>
        </authorList>
    </citation>
    <scope>NUCLEOTIDE SEQUENCE [LARGE SCALE GENOMIC DNA]</scope>
    <source>
        <strain evidence="1 2">CCM 7706</strain>
    </source>
</reference>
<accession>A0ABV6CXQ9</accession>
<dbReference type="EMBL" id="JBHLWK010000014">
    <property type="protein sequence ID" value="MFC0205028.1"/>
    <property type="molecule type" value="Genomic_DNA"/>
</dbReference>
<protein>
    <submittedName>
        <fullName evidence="1">Uncharacterized protein</fullName>
    </submittedName>
</protein>
<keyword evidence="2" id="KW-1185">Reference proteome</keyword>
<proteinExistence type="predicted"/>
<organism evidence="1 2">
    <name type="scientific">Novosphingobium soli</name>
    <dbReference type="NCBI Taxonomy" id="574956"/>
    <lineage>
        <taxon>Bacteria</taxon>
        <taxon>Pseudomonadati</taxon>
        <taxon>Pseudomonadota</taxon>
        <taxon>Alphaproteobacteria</taxon>
        <taxon>Sphingomonadales</taxon>
        <taxon>Sphingomonadaceae</taxon>
        <taxon>Novosphingobium</taxon>
    </lineage>
</organism>
<sequence length="137" mass="15422">MERVAELRHKPAIVALLTKDIDFLPEDLRAFRTEGQRTMRHLASELGLTRSDYRLDYVTPRETIVGDHVLEADRVYMRLSVERFGSAALSFRPARAQRTGGRPRHASAQALSDIPALARQIAAHLQLAPVTPQSRLI</sequence>
<dbReference type="Proteomes" id="UP001589798">
    <property type="component" value="Unassembled WGS sequence"/>
</dbReference>
<evidence type="ECO:0000313" key="1">
    <source>
        <dbReference type="EMBL" id="MFC0205028.1"/>
    </source>
</evidence>
<gene>
    <name evidence="1" type="ORF">ACFFJC_12185</name>
</gene>